<keyword evidence="1" id="KW-0812">Transmembrane</keyword>
<dbReference type="PATRIC" id="fig|28229.3.peg.2057"/>
<protein>
    <submittedName>
        <fullName evidence="2">Uncharacterized protein</fullName>
    </submittedName>
</protein>
<comment type="caution">
    <text evidence="2">The sequence shown here is derived from an EMBL/GenBank/DDBJ whole genome shotgun (WGS) entry which is preliminary data.</text>
</comment>
<accession>A0A099KUK9</accession>
<proteinExistence type="predicted"/>
<name>A0A099KUK9_COLPS</name>
<evidence type="ECO:0000313" key="3">
    <source>
        <dbReference type="Proteomes" id="UP000029868"/>
    </source>
</evidence>
<dbReference type="AlphaFoldDB" id="A0A099KUK9"/>
<keyword evidence="1" id="KW-1133">Transmembrane helix</keyword>
<gene>
    <name evidence="2" type="ORF">GAB14E_2435</name>
</gene>
<organism evidence="2 3">
    <name type="scientific">Colwellia psychrerythraea</name>
    <name type="common">Vibrio psychroerythus</name>
    <dbReference type="NCBI Taxonomy" id="28229"/>
    <lineage>
        <taxon>Bacteria</taxon>
        <taxon>Pseudomonadati</taxon>
        <taxon>Pseudomonadota</taxon>
        <taxon>Gammaproteobacteria</taxon>
        <taxon>Alteromonadales</taxon>
        <taxon>Colwelliaceae</taxon>
        <taxon>Colwellia</taxon>
    </lineage>
</organism>
<dbReference type="Proteomes" id="UP000029868">
    <property type="component" value="Unassembled WGS sequence"/>
</dbReference>
<evidence type="ECO:0000313" key="2">
    <source>
        <dbReference type="EMBL" id="KGJ93880.1"/>
    </source>
</evidence>
<feature type="transmembrane region" description="Helical" evidence="1">
    <location>
        <begin position="40"/>
        <end position="59"/>
    </location>
</feature>
<dbReference type="EMBL" id="JQEC01000021">
    <property type="protein sequence ID" value="KGJ93880.1"/>
    <property type="molecule type" value="Genomic_DNA"/>
</dbReference>
<reference evidence="2 3" key="1">
    <citation type="submission" date="2014-08" db="EMBL/GenBank/DDBJ databases">
        <title>Genomic and Phenotypic Diversity of Colwellia psychrerythraea strains from Disparate Marine Basins.</title>
        <authorList>
            <person name="Techtmann S.M."/>
            <person name="Stelling S.C."/>
            <person name="Utturkar S.M."/>
            <person name="Alshibli N."/>
            <person name="Harris A."/>
            <person name="Brown S.D."/>
            <person name="Hazen T.C."/>
        </authorList>
    </citation>
    <scope>NUCLEOTIDE SEQUENCE [LARGE SCALE GENOMIC DNA]</scope>
    <source>
        <strain evidence="2 3">GAB14E</strain>
    </source>
</reference>
<keyword evidence="1" id="KW-0472">Membrane</keyword>
<evidence type="ECO:0000256" key="1">
    <source>
        <dbReference type="SAM" id="Phobius"/>
    </source>
</evidence>
<sequence>MEFVSWIESTKSKMKSPSLLEQLLPTEMGLMQSLGESKTLIIMLVFFLTLFGGLGWFLLKMST</sequence>